<protein>
    <recommendedName>
        <fullName evidence="2">precorrin-2 dehydrogenase</fullName>
        <ecNumber evidence="2">1.3.1.76</ecNumber>
    </recommendedName>
</protein>
<evidence type="ECO:0000313" key="8">
    <source>
        <dbReference type="Proteomes" id="UP000823849"/>
    </source>
</evidence>
<dbReference type="GO" id="GO:0019354">
    <property type="term" value="P:siroheme biosynthetic process"/>
    <property type="evidence" value="ECO:0007669"/>
    <property type="project" value="InterPro"/>
</dbReference>
<dbReference type="EC" id="1.3.1.76" evidence="2"/>
<dbReference type="Pfam" id="PF13241">
    <property type="entry name" value="NAD_binding_7"/>
    <property type="match status" value="1"/>
</dbReference>
<accession>A0A9D2NAE4</accession>
<dbReference type="AlphaFoldDB" id="A0A9D2NAE4"/>
<reference evidence="7" key="2">
    <citation type="submission" date="2021-04" db="EMBL/GenBank/DDBJ databases">
        <authorList>
            <person name="Gilroy R."/>
        </authorList>
    </citation>
    <scope>NUCLEOTIDE SEQUENCE</scope>
    <source>
        <strain evidence="7">CHK185-5351</strain>
    </source>
</reference>
<evidence type="ECO:0000256" key="3">
    <source>
        <dbReference type="ARBA" id="ARBA00023002"/>
    </source>
</evidence>
<keyword evidence="5" id="KW-0627">Porphyrin biosynthesis</keyword>
<dbReference type="NCBIfam" id="TIGR01470">
    <property type="entry name" value="cysG_Nterm"/>
    <property type="match status" value="1"/>
</dbReference>
<evidence type="ECO:0000256" key="4">
    <source>
        <dbReference type="ARBA" id="ARBA00023027"/>
    </source>
</evidence>
<dbReference type="InterPro" id="IPR006367">
    <property type="entry name" value="Sirohaem_synthase_N"/>
</dbReference>
<evidence type="ECO:0000313" key="7">
    <source>
        <dbReference type="EMBL" id="HJC14662.1"/>
    </source>
</evidence>
<dbReference type="SUPFAM" id="SSF51735">
    <property type="entry name" value="NAD(P)-binding Rossmann-fold domains"/>
    <property type="match status" value="1"/>
</dbReference>
<organism evidence="7 8">
    <name type="scientific">Candidatus Fusicatenibacter intestinigallinarum</name>
    <dbReference type="NCBI Taxonomy" id="2838598"/>
    <lineage>
        <taxon>Bacteria</taxon>
        <taxon>Bacillati</taxon>
        <taxon>Bacillota</taxon>
        <taxon>Clostridia</taxon>
        <taxon>Lachnospirales</taxon>
        <taxon>Lachnospiraceae</taxon>
        <taxon>Fusicatenibacter</taxon>
    </lineage>
</organism>
<proteinExistence type="predicted"/>
<evidence type="ECO:0000256" key="1">
    <source>
        <dbReference type="ARBA" id="ARBA00005010"/>
    </source>
</evidence>
<dbReference type="InterPro" id="IPR028161">
    <property type="entry name" value="Met8-like"/>
</dbReference>
<comment type="caution">
    <text evidence="7">The sequence shown here is derived from an EMBL/GenBank/DDBJ whole genome shotgun (WGS) entry which is preliminary data.</text>
</comment>
<keyword evidence="4" id="KW-0520">NAD</keyword>
<reference evidence="7" key="1">
    <citation type="journal article" date="2021" name="PeerJ">
        <title>Extensive microbial diversity within the chicken gut microbiome revealed by metagenomics and culture.</title>
        <authorList>
            <person name="Gilroy R."/>
            <person name="Ravi A."/>
            <person name="Getino M."/>
            <person name="Pursley I."/>
            <person name="Horton D.L."/>
            <person name="Alikhan N.F."/>
            <person name="Baker D."/>
            <person name="Gharbi K."/>
            <person name="Hall N."/>
            <person name="Watson M."/>
            <person name="Adriaenssens E.M."/>
            <person name="Foster-Nyarko E."/>
            <person name="Jarju S."/>
            <person name="Secka A."/>
            <person name="Antonio M."/>
            <person name="Oren A."/>
            <person name="Chaudhuri R.R."/>
            <person name="La Ragione R."/>
            <person name="Hildebrand F."/>
            <person name="Pallen M.J."/>
        </authorList>
    </citation>
    <scope>NUCLEOTIDE SEQUENCE</scope>
    <source>
        <strain evidence="7">CHK185-5351</strain>
    </source>
</reference>
<keyword evidence="3" id="KW-0560">Oxidoreductase</keyword>
<name>A0A9D2NAE4_9FIRM</name>
<dbReference type="PANTHER" id="PTHR35330:SF1">
    <property type="entry name" value="SIROHEME BIOSYNTHESIS PROTEIN MET8"/>
    <property type="match status" value="1"/>
</dbReference>
<dbReference type="GO" id="GO:0043115">
    <property type="term" value="F:precorrin-2 dehydrogenase activity"/>
    <property type="evidence" value="ECO:0007669"/>
    <property type="project" value="UniProtKB-EC"/>
</dbReference>
<dbReference type="EMBL" id="DWWU01000010">
    <property type="protein sequence ID" value="HJC14662.1"/>
    <property type="molecule type" value="Genomic_DNA"/>
</dbReference>
<comment type="catalytic activity">
    <reaction evidence="6">
        <text>precorrin-2 + NAD(+) = sirohydrochlorin + NADH + 2 H(+)</text>
        <dbReference type="Rhea" id="RHEA:15613"/>
        <dbReference type="ChEBI" id="CHEBI:15378"/>
        <dbReference type="ChEBI" id="CHEBI:57540"/>
        <dbReference type="ChEBI" id="CHEBI:57945"/>
        <dbReference type="ChEBI" id="CHEBI:58351"/>
        <dbReference type="ChEBI" id="CHEBI:58827"/>
        <dbReference type="EC" id="1.3.1.76"/>
    </reaction>
</comment>
<dbReference type="InterPro" id="IPR036291">
    <property type="entry name" value="NAD(P)-bd_dom_sf"/>
</dbReference>
<evidence type="ECO:0000256" key="6">
    <source>
        <dbReference type="ARBA" id="ARBA00047561"/>
    </source>
</evidence>
<dbReference type="PANTHER" id="PTHR35330">
    <property type="entry name" value="SIROHEME BIOSYNTHESIS PROTEIN MET8"/>
    <property type="match status" value="1"/>
</dbReference>
<dbReference type="Proteomes" id="UP000823849">
    <property type="component" value="Unassembled WGS sequence"/>
</dbReference>
<sequence>MESVPYFPIFFRLKGRKILVAGGGTIACRRIRTLLEFESEITVVSPCLHETLEELAAQGKISVRRTMADGIDFDGIFLFLACTDDPEENHRLCERARTAGALANNCSRKEDCDFYFPSIVRKDQTVIGINGGGQDHGKVRELRCRLERFLDAPGNY</sequence>
<evidence type="ECO:0000256" key="5">
    <source>
        <dbReference type="ARBA" id="ARBA00023244"/>
    </source>
</evidence>
<dbReference type="GO" id="GO:0004325">
    <property type="term" value="F:ferrochelatase activity"/>
    <property type="evidence" value="ECO:0007669"/>
    <property type="project" value="InterPro"/>
</dbReference>
<gene>
    <name evidence="7" type="ORF">H9705_02375</name>
</gene>
<evidence type="ECO:0000256" key="2">
    <source>
        <dbReference type="ARBA" id="ARBA00012400"/>
    </source>
</evidence>
<dbReference type="Gene3D" id="3.40.50.720">
    <property type="entry name" value="NAD(P)-binding Rossmann-like Domain"/>
    <property type="match status" value="1"/>
</dbReference>
<comment type="pathway">
    <text evidence="1">Porphyrin-containing compound metabolism; siroheme biosynthesis; sirohydrochlorin from precorrin-2: step 1/1.</text>
</comment>